<proteinExistence type="predicted"/>
<evidence type="ECO:0000256" key="1">
    <source>
        <dbReference type="ARBA" id="ARBA00023015"/>
    </source>
</evidence>
<dbReference type="InterPro" id="IPR009057">
    <property type="entry name" value="Homeodomain-like_sf"/>
</dbReference>
<feature type="domain" description="HTH araC/xylS-type" evidence="3">
    <location>
        <begin position="215"/>
        <end position="300"/>
    </location>
</feature>
<dbReference type="InterPro" id="IPR052158">
    <property type="entry name" value="INH-QAR"/>
</dbReference>
<dbReference type="EMBL" id="CP073767">
    <property type="protein sequence ID" value="UWZ56935.1"/>
    <property type="molecule type" value="Genomic_DNA"/>
</dbReference>
<dbReference type="SUPFAM" id="SSF52317">
    <property type="entry name" value="Class I glutamine amidotransferase-like"/>
    <property type="match status" value="1"/>
</dbReference>
<evidence type="ECO:0000313" key="4">
    <source>
        <dbReference type="EMBL" id="UWZ56935.1"/>
    </source>
</evidence>
<dbReference type="Pfam" id="PF12833">
    <property type="entry name" value="HTH_18"/>
    <property type="match status" value="1"/>
</dbReference>
<gene>
    <name evidence="4" type="ORF">Daura_12605</name>
</gene>
<keyword evidence="2" id="KW-0804">Transcription</keyword>
<dbReference type="GO" id="GO:0043565">
    <property type="term" value="F:sequence-specific DNA binding"/>
    <property type="evidence" value="ECO:0007669"/>
    <property type="project" value="InterPro"/>
</dbReference>
<dbReference type="InterPro" id="IPR029062">
    <property type="entry name" value="Class_I_gatase-like"/>
</dbReference>
<accession>A0A9Q9MJI0</accession>
<evidence type="ECO:0000259" key="3">
    <source>
        <dbReference type="PROSITE" id="PS01124"/>
    </source>
</evidence>
<dbReference type="PROSITE" id="PS01124">
    <property type="entry name" value="HTH_ARAC_FAMILY_2"/>
    <property type="match status" value="1"/>
</dbReference>
<organism evidence="4 5">
    <name type="scientific">Dactylosporangium aurantiacum</name>
    <dbReference type="NCBI Taxonomy" id="35754"/>
    <lineage>
        <taxon>Bacteria</taxon>
        <taxon>Bacillati</taxon>
        <taxon>Actinomycetota</taxon>
        <taxon>Actinomycetes</taxon>
        <taxon>Micromonosporales</taxon>
        <taxon>Micromonosporaceae</taxon>
        <taxon>Dactylosporangium</taxon>
    </lineage>
</organism>
<sequence>MMKVVFLLVPQLHLLDLAGPAQVFSTARDFGLDYALHYVAEQDDVPSAQGATIRRTSPLPELEPADLVVVPGWRSHGFPGNGRLSPVARAWLAGHHAAGGTCASVCSGADALGQAGLLDGRRCTTHHLLQERLASQYPRARVLKDVLFVIDDRVVTSAGIASGIDLALHLVATRHGPGLAAQVAREMVVYARRNGDEPQDSAMLRHRAHLSDVVHRVQDVIDARFTDRLPLRELASAAGVSERTLTRAFGDATGLTPLRYQQLLRVERAEHLIGHGATVEAAARAAGFEDARMLRRLRAR</sequence>
<reference evidence="4" key="1">
    <citation type="submission" date="2021-04" db="EMBL/GenBank/DDBJ databases">
        <title>Dactylosporangium aurantiacum NRRL B-8018 full assembly.</title>
        <authorList>
            <person name="Hartkoorn R.C."/>
            <person name="Beaudoing E."/>
            <person name="Hot D."/>
        </authorList>
    </citation>
    <scope>NUCLEOTIDE SEQUENCE</scope>
    <source>
        <strain evidence="4">NRRL B-8018</strain>
    </source>
</reference>
<dbReference type="PANTHER" id="PTHR43130">
    <property type="entry name" value="ARAC-FAMILY TRANSCRIPTIONAL REGULATOR"/>
    <property type="match status" value="1"/>
</dbReference>
<dbReference type="AlphaFoldDB" id="A0A9Q9MJI0"/>
<dbReference type="SUPFAM" id="SSF46689">
    <property type="entry name" value="Homeodomain-like"/>
    <property type="match status" value="1"/>
</dbReference>
<keyword evidence="1" id="KW-0805">Transcription regulation</keyword>
<keyword evidence="5" id="KW-1185">Reference proteome</keyword>
<dbReference type="GO" id="GO:0003700">
    <property type="term" value="F:DNA-binding transcription factor activity"/>
    <property type="evidence" value="ECO:0007669"/>
    <property type="project" value="InterPro"/>
</dbReference>
<dbReference type="OrthoDB" id="3660033at2"/>
<evidence type="ECO:0000313" key="5">
    <source>
        <dbReference type="Proteomes" id="UP001058003"/>
    </source>
</evidence>
<dbReference type="CDD" id="cd03137">
    <property type="entry name" value="GATase1_AraC_1"/>
    <property type="match status" value="1"/>
</dbReference>
<dbReference type="PANTHER" id="PTHR43130:SF3">
    <property type="entry name" value="HTH-TYPE TRANSCRIPTIONAL REGULATOR RV1931C"/>
    <property type="match status" value="1"/>
</dbReference>
<dbReference type="Gene3D" id="3.40.50.880">
    <property type="match status" value="1"/>
</dbReference>
<dbReference type="Pfam" id="PF01965">
    <property type="entry name" value="DJ-1_PfpI"/>
    <property type="match status" value="1"/>
</dbReference>
<dbReference type="InterPro" id="IPR018060">
    <property type="entry name" value="HTH_AraC"/>
</dbReference>
<dbReference type="Gene3D" id="1.10.10.60">
    <property type="entry name" value="Homeodomain-like"/>
    <property type="match status" value="1"/>
</dbReference>
<protein>
    <submittedName>
        <fullName evidence="4">AraC family transcriptional regulator</fullName>
    </submittedName>
</protein>
<evidence type="ECO:0000256" key="2">
    <source>
        <dbReference type="ARBA" id="ARBA00023163"/>
    </source>
</evidence>
<dbReference type="KEGG" id="daur:Daura_12605"/>
<name>A0A9Q9MJI0_9ACTN</name>
<dbReference type="Proteomes" id="UP001058003">
    <property type="component" value="Chromosome"/>
</dbReference>
<dbReference type="InterPro" id="IPR002818">
    <property type="entry name" value="DJ-1/PfpI"/>
</dbReference>
<dbReference type="SMART" id="SM00342">
    <property type="entry name" value="HTH_ARAC"/>
    <property type="match status" value="1"/>
</dbReference>